<dbReference type="PRINTS" id="PR01590">
    <property type="entry name" value="HTHFIS"/>
</dbReference>
<evidence type="ECO:0000313" key="2">
    <source>
        <dbReference type="EMBL" id="MFC6646375.1"/>
    </source>
</evidence>
<dbReference type="Pfam" id="PF02954">
    <property type="entry name" value="HTH_8"/>
    <property type="match status" value="1"/>
</dbReference>
<comment type="caution">
    <text evidence="2">The sequence shown here is derived from an EMBL/GenBank/DDBJ whole genome shotgun (WGS) entry which is preliminary data.</text>
</comment>
<dbReference type="Proteomes" id="UP001596391">
    <property type="component" value="Unassembled WGS sequence"/>
</dbReference>
<sequence>MSLTQEKPVDRNTAPASRHMLPELIQASWQRCRHYGMSPQWQITQAPLSDSELHLQQEQNRQLRKLALREMNLLEPGLSTAGRILLLADAQGVVLDSQGDSTFLGRARKVSLMPGASWREQITGTNAIGTAIVERRFVQVIGEQHFFDENRFLACNAMPIFSPTGQLAGVLDISGSAFVNAPSASKLVRHAVQHIEHDWTAESATDLVVRLHQHPSWLSTPEEGLLCFNDGVLSAASSRGLAFLGLGAAVIGRVHWRDIFQGAPTYGRQELRLQQAAGLYYADVSRSSVLSASIAASEVPHAGPESFEDLKDEALRRAVAAENGNVSAAARKLGIHRSTFYRRLKQEPN</sequence>
<dbReference type="Gene3D" id="3.30.450.40">
    <property type="match status" value="1"/>
</dbReference>
<proteinExistence type="predicted"/>
<evidence type="ECO:0000259" key="1">
    <source>
        <dbReference type="Pfam" id="PF02954"/>
    </source>
</evidence>
<organism evidence="2 3">
    <name type="scientific">Granulicella cerasi</name>
    <dbReference type="NCBI Taxonomy" id="741063"/>
    <lineage>
        <taxon>Bacteria</taxon>
        <taxon>Pseudomonadati</taxon>
        <taxon>Acidobacteriota</taxon>
        <taxon>Terriglobia</taxon>
        <taxon>Terriglobales</taxon>
        <taxon>Acidobacteriaceae</taxon>
        <taxon>Granulicella</taxon>
    </lineage>
</organism>
<accession>A0ABW1ZA60</accession>
<dbReference type="RefSeq" id="WP_263370049.1">
    <property type="nucleotide sequence ID" value="NZ_JAGSYD010000001.1"/>
</dbReference>
<dbReference type="InterPro" id="IPR029016">
    <property type="entry name" value="GAF-like_dom_sf"/>
</dbReference>
<evidence type="ECO:0000313" key="3">
    <source>
        <dbReference type="Proteomes" id="UP001596391"/>
    </source>
</evidence>
<feature type="domain" description="DNA binding HTH" evidence="1">
    <location>
        <begin position="313"/>
        <end position="346"/>
    </location>
</feature>
<keyword evidence="3" id="KW-1185">Reference proteome</keyword>
<dbReference type="EMBL" id="JBHSWI010000001">
    <property type="protein sequence ID" value="MFC6646375.1"/>
    <property type="molecule type" value="Genomic_DNA"/>
</dbReference>
<gene>
    <name evidence="2" type="ORF">ACFQBQ_12430</name>
</gene>
<name>A0ABW1ZA60_9BACT</name>
<reference evidence="3" key="1">
    <citation type="journal article" date="2019" name="Int. J. Syst. Evol. Microbiol.">
        <title>The Global Catalogue of Microorganisms (GCM) 10K type strain sequencing project: providing services to taxonomists for standard genome sequencing and annotation.</title>
        <authorList>
            <consortium name="The Broad Institute Genomics Platform"/>
            <consortium name="The Broad Institute Genome Sequencing Center for Infectious Disease"/>
            <person name="Wu L."/>
            <person name="Ma J."/>
        </authorList>
    </citation>
    <scope>NUCLEOTIDE SEQUENCE [LARGE SCALE GENOMIC DNA]</scope>
    <source>
        <strain evidence="3">CGMCC 1.16026</strain>
    </source>
</reference>
<dbReference type="InterPro" id="IPR002197">
    <property type="entry name" value="HTH_Fis"/>
</dbReference>
<dbReference type="Gene3D" id="1.10.10.60">
    <property type="entry name" value="Homeodomain-like"/>
    <property type="match status" value="1"/>
</dbReference>
<dbReference type="SUPFAM" id="SSF46689">
    <property type="entry name" value="Homeodomain-like"/>
    <property type="match status" value="1"/>
</dbReference>
<protein>
    <submittedName>
        <fullName evidence="2">Helix-turn-helix domain-containing protein</fullName>
    </submittedName>
</protein>
<dbReference type="InterPro" id="IPR009057">
    <property type="entry name" value="Homeodomain-like_sf"/>
</dbReference>